<dbReference type="STRING" id="753702.SAMN04488102_11722"/>
<dbReference type="InterPro" id="IPR035093">
    <property type="entry name" value="RelE/ParE_toxin_dom_sf"/>
</dbReference>
<evidence type="ECO:0000313" key="4">
    <source>
        <dbReference type="Proteomes" id="UP000199612"/>
    </source>
</evidence>
<evidence type="ECO:0000256" key="1">
    <source>
        <dbReference type="ARBA" id="ARBA00006226"/>
    </source>
</evidence>
<dbReference type="PANTHER" id="PTHR35601:SF1">
    <property type="entry name" value="TOXIN RELE"/>
    <property type="match status" value="1"/>
</dbReference>
<name>A0A1I1L7L1_9LACT</name>
<comment type="similarity">
    <text evidence="1">Belongs to the RelE toxin family.</text>
</comment>
<dbReference type="InterPro" id="IPR007712">
    <property type="entry name" value="RelE/ParE_toxin"/>
</dbReference>
<reference evidence="4" key="1">
    <citation type="submission" date="2016-10" db="EMBL/GenBank/DDBJ databases">
        <authorList>
            <person name="Varghese N."/>
            <person name="Submissions S."/>
        </authorList>
    </citation>
    <scope>NUCLEOTIDE SEQUENCE [LARGE SCALE GENOMIC DNA]</scope>
    <source>
        <strain evidence="4">DSM 23664</strain>
    </source>
</reference>
<proteinExistence type="inferred from homology"/>
<evidence type="ECO:0000313" key="3">
    <source>
        <dbReference type="EMBL" id="SFC67018.1"/>
    </source>
</evidence>
<dbReference type="SUPFAM" id="SSF143011">
    <property type="entry name" value="RelE-like"/>
    <property type="match status" value="1"/>
</dbReference>
<dbReference type="Gene3D" id="3.30.2310.20">
    <property type="entry name" value="RelE-like"/>
    <property type="match status" value="1"/>
</dbReference>
<sequence length="89" mass="10529">MAKNYQVRFAKKAQKKLKKMDKHQSLLIMSWIKKNLVNTTKPRQFGKGLVGNHSGEWRYRIGDYRLIADINDETITILILEVGHRRDIY</sequence>
<dbReference type="Pfam" id="PF05016">
    <property type="entry name" value="ParE_toxin"/>
    <property type="match status" value="1"/>
</dbReference>
<dbReference type="OrthoDB" id="9805098at2"/>
<keyword evidence="2" id="KW-1277">Toxin-antitoxin system</keyword>
<keyword evidence="4" id="KW-1185">Reference proteome</keyword>
<dbReference type="PANTHER" id="PTHR35601">
    <property type="entry name" value="TOXIN RELE"/>
    <property type="match status" value="1"/>
</dbReference>
<dbReference type="NCBIfam" id="TIGR02385">
    <property type="entry name" value="RelE_StbE"/>
    <property type="match status" value="1"/>
</dbReference>
<organism evidence="3 4">
    <name type="scientific">Alkalibacterium subtropicum</name>
    <dbReference type="NCBI Taxonomy" id="753702"/>
    <lineage>
        <taxon>Bacteria</taxon>
        <taxon>Bacillati</taxon>
        <taxon>Bacillota</taxon>
        <taxon>Bacilli</taxon>
        <taxon>Lactobacillales</taxon>
        <taxon>Carnobacteriaceae</taxon>
        <taxon>Alkalibacterium</taxon>
    </lineage>
</organism>
<evidence type="ECO:0000256" key="2">
    <source>
        <dbReference type="ARBA" id="ARBA00022649"/>
    </source>
</evidence>
<dbReference type="EMBL" id="FOLT01000017">
    <property type="protein sequence ID" value="SFC67018.1"/>
    <property type="molecule type" value="Genomic_DNA"/>
</dbReference>
<dbReference type="Proteomes" id="UP000199612">
    <property type="component" value="Unassembled WGS sequence"/>
</dbReference>
<protein>
    <submittedName>
        <fullName evidence="3">mRNA interferase RelE/StbE</fullName>
    </submittedName>
</protein>
<gene>
    <name evidence="3" type="ORF">SAMN04488102_11722</name>
</gene>
<accession>A0A1I1L7L1</accession>
<dbReference type="RefSeq" id="WP_091531484.1">
    <property type="nucleotide sequence ID" value="NZ_FOLT01000017.1"/>
</dbReference>
<dbReference type="AlphaFoldDB" id="A0A1I1L7L1"/>